<sequence>MAKAPISLIRTWVFLSQATDPKLTRAKADAIARLVRQFGSVEMAKIYLEQAKDEKIEVVLV</sequence>
<comment type="caution">
    <text evidence="1">The sequence shown here is derived from an EMBL/GenBank/DDBJ whole genome shotgun (WGS) entry which is preliminary data.</text>
</comment>
<reference evidence="1" key="2">
    <citation type="submission" date="2020-09" db="EMBL/GenBank/DDBJ databases">
        <authorList>
            <person name="Sun Q."/>
            <person name="Kim S."/>
        </authorList>
    </citation>
    <scope>NUCLEOTIDE SEQUENCE</scope>
    <source>
        <strain evidence="1">KCTC 42731</strain>
    </source>
</reference>
<evidence type="ECO:0000313" key="1">
    <source>
        <dbReference type="EMBL" id="GHG08512.1"/>
    </source>
</evidence>
<protein>
    <submittedName>
        <fullName evidence="1">Uncharacterized protein</fullName>
    </submittedName>
</protein>
<dbReference type="RefSeq" id="WP_189775018.1">
    <property type="nucleotide sequence ID" value="NZ_BNCK01000018.1"/>
</dbReference>
<dbReference type="AlphaFoldDB" id="A0A919EQ20"/>
<reference evidence="1" key="1">
    <citation type="journal article" date="2014" name="Int. J. Syst. Evol. Microbiol.">
        <title>Complete genome sequence of Corynebacterium casei LMG S-19264T (=DSM 44701T), isolated from a smear-ripened cheese.</title>
        <authorList>
            <consortium name="US DOE Joint Genome Institute (JGI-PGF)"/>
            <person name="Walter F."/>
            <person name="Albersmeier A."/>
            <person name="Kalinowski J."/>
            <person name="Ruckert C."/>
        </authorList>
    </citation>
    <scope>NUCLEOTIDE SEQUENCE</scope>
    <source>
        <strain evidence="1">KCTC 42731</strain>
    </source>
</reference>
<organism evidence="1 2">
    <name type="scientific">Thalassotalea marina</name>
    <dbReference type="NCBI Taxonomy" id="1673741"/>
    <lineage>
        <taxon>Bacteria</taxon>
        <taxon>Pseudomonadati</taxon>
        <taxon>Pseudomonadota</taxon>
        <taxon>Gammaproteobacteria</taxon>
        <taxon>Alteromonadales</taxon>
        <taxon>Colwelliaceae</taxon>
        <taxon>Thalassotalea</taxon>
    </lineage>
</organism>
<accession>A0A919EQ20</accession>
<dbReference type="Proteomes" id="UP000623842">
    <property type="component" value="Unassembled WGS sequence"/>
</dbReference>
<evidence type="ECO:0000313" key="2">
    <source>
        <dbReference type="Proteomes" id="UP000623842"/>
    </source>
</evidence>
<proteinExistence type="predicted"/>
<dbReference type="EMBL" id="BNCK01000018">
    <property type="protein sequence ID" value="GHG08512.1"/>
    <property type="molecule type" value="Genomic_DNA"/>
</dbReference>
<name>A0A919EQ20_9GAMM</name>
<gene>
    <name evidence="1" type="ORF">GCM10017161_42880</name>
</gene>
<keyword evidence="2" id="KW-1185">Reference proteome</keyword>